<dbReference type="KEGG" id="ccot:CCAX7_52370"/>
<dbReference type="PANTHER" id="PTHR22683">
    <property type="entry name" value="SPORULATION PROTEIN RELATED"/>
    <property type="match status" value="1"/>
</dbReference>
<dbReference type="GO" id="GO:0007059">
    <property type="term" value="P:chromosome segregation"/>
    <property type="evidence" value="ECO:0007669"/>
    <property type="project" value="UniProtKB-KW"/>
</dbReference>
<dbReference type="PROSITE" id="PS50901">
    <property type="entry name" value="FTSK"/>
    <property type="match status" value="1"/>
</dbReference>
<evidence type="ECO:0000313" key="16">
    <source>
        <dbReference type="EMBL" id="BDI33186.1"/>
    </source>
</evidence>
<evidence type="ECO:0000256" key="4">
    <source>
        <dbReference type="ARBA" id="ARBA00022618"/>
    </source>
</evidence>
<comment type="subcellular location">
    <subcellularLocation>
        <location evidence="1">Cell membrane</location>
        <topology evidence="1">Multi-pass membrane protein</topology>
    </subcellularLocation>
</comment>
<dbReference type="Proteomes" id="UP000287394">
    <property type="component" value="Chromosome"/>
</dbReference>
<evidence type="ECO:0000256" key="8">
    <source>
        <dbReference type="ARBA" id="ARBA00022840"/>
    </source>
</evidence>
<evidence type="ECO:0000256" key="3">
    <source>
        <dbReference type="ARBA" id="ARBA00022475"/>
    </source>
</evidence>
<dbReference type="GO" id="GO:0003677">
    <property type="term" value="F:DNA binding"/>
    <property type="evidence" value="ECO:0007669"/>
    <property type="project" value="UniProtKB-KW"/>
</dbReference>
<evidence type="ECO:0000313" key="17">
    <source>
        <dbReference type="Proteomes" id="UP000287394"/>
    </source>
</evidence>
<evidence type="ECO:0000256" key="1">
    <source>
        <dbReference type="ARBA" id="ARBA00004651"/>
    </source>
</evidence>
<evidence type="ECO:0000256" key="12">
    <source>
        <dbReference type="ARBA" id="ARBA00023306"/>
    </source>
</evidence>
<evidence type="ECO:0000256" key="14">
    <source>
        <dbReference type="SAM" id="MobiDB-lite"/>
    </source>
</evidence>
<dbReference type="EMBL" id="AP025739">
    <property type="protein sequence ID" value="BDI33186.1"/>
    <property type="molecule type" value="Genomic_DNA"/>
</dbReference>
<name>A0A402CNS3_9BACT</name>
<dbReference type="RefSeq" id="WP_119319147.1">
    <property type="nucleotide sequence ID" value="NZ_AP025739.1"/>
</dbReference>
<keyword evidence="9 15" id="KW-1133">Transmembrane helix</keyword>
<keyword evidence="10" id="KW-0238">DNA-binding</keyword>
<evidence type="ECO:0000256" key="11">
    <source>
        <dbReference type="ARBA" id="ARBA00023136"/>
    </source>
</evidence>
<dbReference type="Pfam" id="PF01580">
    <property type="entry name" value="FtsK_SpoIIIE"/>
    <property type="match status" value="1"/>
</dbReference>
<feature type="transmembrane region" description="Helical" evidence="15">
    <location>
        <begin position="76"/>
        <end position="98"/>
    </location>
</feature>
<feature type="compositionally biased region" description="Low complexity" evidence="14">
    <location>
        <begin position="18"/>
        <end position="27"/>
    </location>
</feature>
<dbReference type="FunCoup" id="A0A402CNS3">
    <property type="interactions" value="272"/>
</dbReference>
<evidence type="ECO:0000256" key="9">
    <source>
        <dbReference type="ARBA" id="ARBA00022989"/>
    </source>
</evidence>
<dbReference type="GO" id="GO:0005886">
    <property type="term" value="C:plasma membrane"/>
    <property type="evidence" value="ECO:0007669"/>
    <property type="project" value="UniProtKB-SubCell"/>
</dbReference>
<dbReference type="OrthoDB" id="9807790at2"/>
<dbReference type="InterPro" id="IPR025199">
    <property type="entry name" value="FtsK_4TM"/>
</dbReference>
<evidence type="ECO:0000256" key="10">
    <source>
        <dbReference type="ARBA" id="ARBA00023125"/>
    </source>
</evidence>
<keyword evidence="8" id="KW-0067">ATP-binding</keyword>
<protein>
    <submittedName>
        <fullName evidence="16">DNA translocase FtsK</fullName>
    </submittedName>
</protein>
<reference evidence="16 17" key="1">
    <citation type="journal article" date="2019" name="Int. J. Syst. Evol. Microbiol.">
        <title>Capsulimonas corticalis gen. nov., sp. nov., an aerobic capsulated bacterium, of a novel bacterial order, Capsulimonadales ord. nov., of the class Armatimonadia of the phylum Armatimonadetes.</title>
        <authorList>
            <person name="Li J."/>
            <person name="Kudo C."/>
            <person name="Tonouchi A."/>
        </authorList>
    </citation>
    <scope>NUCLEOTIDE SEQUENCE [LARGE SCALE GENOMIC DNA]</scope>
    <source>
        <strain evidence="16 17">AX-7</strain>
    </source>
</reference>
<dbReference type="SUPFAM" id="SSF46785">
    <property type="entry name" value="Winged helix' DNA-binding domain"/>
    <property type="match status" value="1"/>
</dbReference>
<accession>A0A402CNS3</accession>
<sequence length="842" mass="91787">MAVKPSEEPRTPKKPRAPRAAPAPQKASRSKPPRNNQRFAHDMWGIGFLALGGILLVSLIFEGQAGAIGDALAGGMRWLVGVGAWVMPFFIASIGVMLIRGREQHTRANFIGGGVTLYLIFITWWHLAYTTVANQSMNPGHNGGEVGFLFCSLLRMLFGTNDVSSHILLTALSIGAIVWTTDMRLLHLFERTVEGGRKLTPPVTKTAQAMQRGAAAAKERAAIAREERLLAQEEERAERDAARARDEERKREERARRMIETMDAPVNKKAKAEPIAESAQPSAPAPIIPILPITPIEAVAAAPVIPPAPMSLPPSIAKLVEEDDDDAPTIPQIPIKMMVPKPAPVAPLVIPVGLADDGTKREYTLPPLELLNEPPPKPIRSAQSIQDKQAVLMQTLNDFKIGANVAQVAMGPTVTRYEVQLEPGILVKKIVSLADNLAMSLAAIDVRVEAPIPGKSAIGIEVPNDVIEMVTLRECLATNEFMNAPSKLTFALGKDIAGNFKYADLTRMPHLLIGGSTNSGKSVCLNVIISSIVYRATPREVRFVMIDPKRVELSLYDGIPHLLSPVIKDVKLAAGILRSVLQEMEERYDRFAQIGTRNIEGFNNRVPPDERLPFIVVIIDELADLMMQQGPEVETSICRLAQLARATGIHLVIATQRPSVDVITGTIKSNVGSRIAFSVATVIDSRTILDQGGADRLIGRGDMLYLPIDAPKPVRVQGCYVGERETEELVKYLRGQEEAVYTMIPSETSASGTRDEFDDDGSSDQLFEPAVRWLVAQGSCSTSSLQRKFKVGYTRAARLVETMEALQIVGPQDGVKPREILLRPENLEAWFSGKGQGDLGQG</sequence>
<feature type="compositionally biased region" description="Basic and acidic residues" evidence="14">
    <location>
        <begin position="1"/>
        <end position="11"/>
    </location>
</feature>
<comment type="similarity">
    <text evidence="2">Belongs to the FtsK/SpoIIIE/SftA family.</text>
</comment>
<dbReference type="InterPro" id="IPR036390">
    <property type="entry name" value="WH_DNA-bd_sf"/>
</dbReference>
<dbReference type="GO" id="GO:0051301">
    <property type="term" value="P:cell division"/>
    <property type="evidence" value="ECO:0007669"/>
    <property type="project" value="UniProtKB-KW"/>
</dbReference>
<evidence type="ECO:0000256" key="13">
    <source>
        <dbReference type="ARBA" id="ARBA00024986"/>
    </source>
</evidence>
<evidence type="ECO:0000256" key="2">
    <source>
        <dbReference type="ARBA" id="ARBA00006474"/>
    </source>
</evidence>
<dbReference type="Gene3D" id="3.30.980.40">
    <property type="match status" value="1"/>
</dbReference>
<feature type="transmembrane region" description="Helical" evidence="15">
    <location>
        <begin position="39"/>
        <end position="61"/>
    </location>
</feature>
<dbReference type="AlphaFoldDB" id="A0A402CNS3"/>
<dbReference type="Pfam" id="PF17854">
    <property type="entry name" value="FtsK_alpha"/>
    <property type="match status" value="1"/>
</dbReference>
<dbReference type="Pfam" id="PF09397">
    <property type="entry name" value="FtsK_gamma"/>
    <property type="match status" value="1"/>
</dbReference>
<feature type="transmembrane region" description="Helical" evidence="15">
    <location>
        <begin position="110"/>
        <end position="127"/>
    </location>
</feature>
<dbReference type="SUPFAM" id="SSF52540">
    <property type="entry name" value="P-loop containing nucleoside triphosphate hydrolases"/>
    <property type="match status" value="1"/>
</dbReference>
<dbReference type="PANTHER" id="PTHR22683:SF41">
    <property type="entry name" value="DNA TRANSLOCASE FTSK"/>
    <property type="match status" value="1"/>
</dbReference>
<dbReference type="InterPro" id="IPR041027">
    <property type="entry name" value="FtsK_alpha"/>
</dbReference>
<dbReference type="Pfam" id="PF13491">
    <property type="entry name" value="FtsK_4TM"/>
    <property type="match status" value="1"/>
</dbReference>
<evidence type="ECO:0000256" key="5">
    <source>
        <dbReference type="ARBA" id="ARBA00022692"/>
    </source>
</evidence>
<keyword evidence="17" id="KW-1185">Reference proteome</keyword>
<dbReference type="SMART" id="SM00843">
    <property type="entry name" value="Ftsk_gamma"/>
    <property type="match status" value="1"/>
</dbReference>
<dbReference type="InterPro" id="IPR002543">
    <property type="entry name" value="FtsK_dom"/>
</dbReference>
<feature type="region of interest" description="Disordered" evidence="14">
    <location>
        <begin position="1"/>
        <end position="35"/>
    </location>
</feature>
<feature type="region of interest" description="Disordered" evidence="14">
    <location>
        <begin position="233"/>
        <end position="257"/>
    </location>
</feature>
<evidence type="ECO:0000256" key="15">
    <source>
        <dbReference type="SAM" id="Phobius"/>
    </source>
</evidence>
<keyword evidence="4" id="KW-0132">Cell division</keyword>
<dbReference type="Gene3D" id="3.40.50.300">
    <property type="entry name" value="P-loop containing nucleotide triphosphate hydrolases"/>
    <property type="match status" value="1"/>
</dbReference>
<keyword evidence="7" id="KW-0159">Chromosome partition</keyword>
<keyword evidence="5 15" id="KW-0812">Transmembrane</keyword>
<organism evidence="16 17">
    <name type="scientific">Capsulimonas corticalis</name>
    <dbReference type="NCBI Taxonomy" id="2219043"/>
    <lineage>
        <taxon>Bacteria</taxon>
        <taxon>Bacillati</taxon>
        <taxon>Armatimonadota</taxon>
        <taxon>Armatimonadia</taxon>
        <taxon>Capsulimonadales</taxon>
        <taxon>Capsulimonadaceae</taxon>
        <taxon>Capsulimonas</taxon>
    </lineage>
</organism>
<evidence type="ECO:0000256" key="6">
    <source>
        <dbReference type="ARBA" id="ARBA00022741"/>
    </source>
</evidence>
<comment type="function">
    <text evidence="13">Essential cell division protein that coordinates cell division and chromosome segregation. The N-terminus is involved in assembly of the cell-division machinery. The C-terminus functions as a DNA motor that moves dsDNA in an ATP-dependent manner towards the dif recombination site, which is located within the replication terminus region. Required for activation of the Xer recombinase, allowing activation of chromosome unlinking by recombination.</text>
</comment>
<proteinExistence type="inferred from homology"/>
<dbReference type="InterPro" id="IPR027417">
    <property type="entry name" value="P-loop_NTPase"/>
</dbReference>
<dbReference type="InterPro" id="IPR036388">
    <property type="entry name" value="WH-like_DNA-bd_sf"/>
</dbReference>
<keyword evidence="6" id="KW-0547">Nucleotide-binding</keyword>
<keyword evidence="11 15" id="KW-0472">Membrane</keyword>
<gene>
    <name evidence="16" type="ORF">CCAX7_52370</name>
</gene>
<dbReference type="CDD" id="cd01127">
    <property type="entry name" value="TrwB_TraG_TraD_VirD4"/>
    <property type="match status" value="1"/>
</dbReference>
<dbReference type="InterPro" id="IPR050206">
    <property type="entry name" value="FtsK/SpoIIIE/SftA"/>
</dbReference>
<keyword evidence="3" id="KW-1003">Cell membrane</keyword>
<dbReference type="Gene3D" id="1.10.10.10">
    <property type="entry name" value="Winged helix-like DNA-binding domain superfamily/Winged helix DNA-binding domain"/>
    <property type="match status" value="1"/>
</dbReference>
<keyword evidence="12" id="KW-0131">Cell cycle</keyword>
<dbReference type="GO" id="GO:0005524">
    <property type="term" value="F:ATP binding"/>
    <property type="evidence" value="ECO:0007669"/>
    <property type="project" value="UniProtKB-UniRule"/>
</dbReference>
<evidence type="ECO:0000256" key="7">
    <source>
        <dbReference type="ARBA" id="ARBA00022829"/>
    </source>
</evidence>
<dbReference type="InterPro" id="IPR018541">
    <property type="entry name" value="Ftsk_gamma"/>
</dbReference>